<name>A0A1I7W5W7_LOALO</name>
<dbReference type="PANTHER" id="PTHR18911:SF5">
    <property type="entry name" value="COILED-COIL DOMAIN-CONTAINING PROTEIN 186"/>
    <property type="match status" value="1"/>
</dbReference>
<dbReference type="STRING" id="7209.A0A1I7W5W7"/>
<dbReference type="KEGG" id="loa:LOAG_04485"/>
<keyword evidence="1" id="KW-0175">Coiled coil</keyword>
<dbReference type="WBParaSite" id="EN70_9974">
    <property type="protein sequence ID" value="EN70_9974"/>
    <property type="gene ID" value="EN70_9974"/>
</dbReference>
<keyword evidence="3" id="KW-1185">Reference proteome</keyword>
<dbReference type="GO" id="GO:0031267">
    <property type="term" value="F:small GTPase binding"/>
    <property type="evidence" value="ECO:0007669"/>
    <property type="project" value="TreeGrafter"/>
</dbReference>
<dbReference type="FunCoup" id="A0A1I7W5W7">
    <property type="interactions" value="1832"/>
</dbReference>
<accession>A0A1S0U1R4</accession>
<dbReference type="GeneID" id="9941895"/>
<gene>
    <name evidence="2 4" type="ORF">LOAG_04485</name>
</gene>
<dbReference type="GO" id="GO:0005802">
    <property type="term" value="C:trans-Golgi network"/>
    <property type="evidence" value="ECO:0007669"/>
    <property type="project" value="TreeGrafter"/>
</dbReference>
<dbReference type="CTD" id="9941895"/>
<dbReference type="InterPro" id="IPR038830">
    <property type="entry name" value="CCDC186"/>
</dbReference>
<proteinExistence type="predicted"/>
<accession>A0A1I7W5W7</accession>
<dbReference type="PANTHER" id="PTHR18911">
    <property type="entry name" value="CTCL TUMOR ANTIGEN HD-CL-01"/>
    <property type="match status" value="1"/>
</dbReference>
<protein>
    <submittedName>
        <fullName evidence="4">Nucleoprotein TPR</fullName>
    </submittedName>
</protein>
<organism evidence="3 4">
    <name type="scientific">Loa loa</name>
    <name type="common">Eye worm</name>
    <name type="synonym">Filaria loa</name>
    <dbReference type="NCBI Taxonomy" id="7209"/>
    <lineage>
        <taxon>Eukaryota</taxon>
        <taxon>Metazoa</taxon>
        <taxon>Ecdysozoa</taxon>
        <taxon>Nematoda</taxon>
        <taxon>Chromadorea</taxon>
        <taxon>Rhabditida</taxon>
        <taxon>Spirurina</taxon>
        <taxon>Spiruromorpha</taxon>
        <taxon>Filarioidea</taxon>
        <taxon>Onchocercidae</taxon>
        <taxon>Loa</taxon>
    </lineage>
</organism>
<dbReference type="OrthoDB" id="5583482at2759"/>
<dbReference type="OMA" id="KYGNGVM"/>
<feature type="coiled-coil region" evidence="1">
    <location>
        <begin position="198"/>
        <end position="328"/>
    </location>
</feature>
<dbReference type="eggNOG" id="KOG0992">
    <property type="taxonomic scope" value="Eukaryota"/>
</dbReference>
<feature type="coiled-coil region" evidence="1">
    <location>
        <begin position="361"/>
        <end position="549"/>
    </location>
</feature>
<dbReference type="GO" id="GO:0099518">
    <property type="term" value="P:vesicle cytoskeletal trafficking"/>
    <property type="evidence" value="ECO:0007669"/>
    <property type="project" value="TreeGrafter"/>
</dbReference>
<feature type="coiled-coil region" evidence="1">
    <location>
        <begin position="78"/>
        <end position="154"/>
    </location>
</feature>
<reference evidence="2 3" key="1">
    <citation type="submission" date="2012-04" db="EMBL/GenBank/DDBJ databases">
        <title>The Genome Sequence of Loa loa.</title>
        <authorList>
            <consortium name="The Broad Institute Genome Sequencing Platform"/>
            <consortium name="Broad Institute Genome Sequencing Center for Infectious Disease"/>
            <person name="Nutman T.B."/>
            <person name="Fink D.L."/>
            <person name="Russ C."/>
            <person name="Young S."/>
            <person name="Zeng Q."/>
            <person name="Gargeya S."/>
            <person name="Alvarado L."/>
            <person name="Berlin A."/>
            <person name="Chapman S.B."/>
            <person name="Chen Z."/>
            <person name="Freedman E."/>
            <person name="Gellesch M."/>
            <person name="Goldberg J."/>
            <person name="Griggs A."/>
            <person name="Gujja S."/>
            <person name="Heilman E.R."/>
            <person name="Heiman D."/>
            <person name="Howarth C."/>
            <person name="Mehta T."/>
            <person name="Neiman D."/>
            <person name="Pearson M."/>
            <person name="Roberts A."/>
            <person name="Saif S."/>
            <person name="Shea T."/>
            <person name="Shenoy N."/>
            <person name="Sisk P."/>
            <person name="Stolte C."/>
            <person name="Sykes S."/>
            <person name="White J."/>
            <person name="Yandava C."/>
            <person name="Haas B."/>
            <person name="Henn M.R."/>
            <person name="Nusbaum C."/>
            <person name="Birren B."/>
        </authorList>
    </citation>
    <scope>NUCLEOTIDE SEQUENCE [LARGE SCALE GENOMIC DNA]</scope>
</reference>
<sequence length="791" mass="89747">MVMQMLASVSTGETSGAVEVVDESEDVVLNYPEKMNELGDGFVTRHKQFEQRLEVQGNSGEKPSLVTTTAETVAENDLEKFALLYDKYNTQCNELERLEKVNSELEEQLQKVELEYESIQEVLSTCRSEFSTHREGLERQIMELELQLKMTTQRAEAREQHYQERIKQNDAKWNQKFVQLLKRTEAVEKEKNDAVCRYAARETQLMRLQAQIEGLEMQKNVLSTEKNTLQNSTQFEYLQSMKHSLAEVERQLAFEKEANKEREEQHKMTVKHLEASQTVLTELRSRLESMQSQLALEQVEKEGCQAKLRSTQAMLKTLEQQCAEEVDAAIKKTNNQEELYNNVCDELALLRSRNSTISQQLDHVVQANAQLQAESQHLNQKLGQAHQTYQVAMKKLESLEEMQIQLNNDLRRVKLAEIAAMDAVAERDQAEAEAVECRKQAERMLEITEQLADRNSSLTSEQEILKFKNSELNQRVKALESSVSAYEKHIVELERELELLKVDSSAEIGTLRQQIDTNVAKEQKLNEIISELRNEQEILRKKNSSSLKELRAEVQHLRKLQSGSSNLSPPSASVEDNLSLTVLPSNRNTVGPSTSSRASSIASSTDICSLATGYTTVLVSRAAAHQRESQQFLASPSSDGTNHVQQQMIEKIVKLQRQLVRRQDKIEFLEEHVRQCTQELLKKTKIIQNYALREEASLLLPESDLNKIPRGPSGSSSTSSSLIGNMFISSANGAGGKSELKFAAEVNSRLQAVLEDALHKNITLKNNIDTLGEEISRLSRENRQLALSKIM</sequence>
<reference evidence="4" key="2">
    <citation type="submission" date="2016-11" db="UniProtKB">
        <authorList>
            <consortium name="WormBaseParasite"/>
        </authorList>
    </citation>
    <scope>IDENTIFICATION</scope>
</reference>
<dbReference type="Proteomes" id="UP000095285">
    <property type="component" value="Unassembled WGS sequence"/>
</dbReference>
<evidence type="ECO:0000313" key="4">
    <source>
        <dbReference type="WBParaSite" id="EN70_9974"/>
    </source>
</evidence>
<evidence type="ECO:0000256" key="1">
    <source>
        <dbReference type="SAM" id="Coils"/>
    </source>
</evidence>
<dbReference type="EMBL" id="JH712618">
    <property type="protein sequence ID" value="EFO23993.2"/>
    <property type="molecule type" value="Genomic_DNA"/>
</dbReference>
<dbReference type="RefSeq" id="XP_020303075.1">
    <property type="nucleotide sequence ID" value="XM_020446608.1"/>
</dbReference>
<evidence type="ECO:0000313" key="3">
    <source>
        <dbReference type="Proteomes" id="UP000095285"/>
    </source>
</evidence>
<feature type="coiled-coil region" evidence="1">
    <location>
        <begin position="754"/>
        <end position="788"/>
    </location>
</feature>
<dbReference type="AlphaFoldDB" id="A0A1I7W5W7"/>
<evidence type="ECO:0000313" key="2">
    <source>
        <dbReference type="EMBL" id="EFO23993.2"/>
    </source>
</evidence>